<dbReference type="InterPro" id="IPR026870">
    <property type="entry name" value="Zinc_ribbon_dom"/>
</dbReference>
<keyword evidence="3" id="KW-1185">Reference proteome</keyword>
<dbReference type="STRING" id="41431.PCC8801_0145"/>
<gene>
    <name evidence="2" type="ordered locus">PCC8801_0145</name>
</gene>
<dbReference type="HOGENOM" id="CLU_1445275_0_0_3"/>
<sequence>MVYACELGNSQTVYLNNQGNQTTITVASVGVGQQQQSSTSFLTGQWLSPPQLYRTGNGVILKITTATGESYIQLQGNNISLMGRTPGLGNAQQMQIHQVTNIPNTMPSMQPMEPMQPMQAIKMGDMQMNMNPMEMRMGNMQMKMGEHPQPSPQFCSQCGAKVQGGDRFCSSCGHRLI</sequence>
<dbReference type="RefSeq" id="WP_012593528.1">
    <property type="nucleotide sequence ID" value="NC_011726.1"/>
</dbReference>
<evidence type="ECO:0000259" key="1">
    <source>
        <dbReference type="Pfam" id="PF13240"/>
    </source>
</evidence>
<name>B7K1U4_RIPO1</name>
<dbReference type="eggNOG" id="ENOG502ZDVI">
    <property type="taxonomic scope" value="Bacteria"/>
</dbReference>
<protein>
    <recommendedName>
        <fullName evidence="1">Zinc-ribbon domain-containing protein</fullName>
    </recommendedName>
</protein>
<dbReference type="KEGG" id="cyp:PCC8801_0145"/>
<dbReference type="EMBL" id="CP001287">
    <property type="protein sequence ID" value="ACK64251.1"/>
    <property type="molecule type" value="Genomic_DNA"/>
</dbReference>
<organism evidence="2 3">
    <name type="scientific">Rippkaea orientalis (strain PCC 8801 / RF-1)</name>
    <name type="common">Cyanothece sp. (strain PCC 8801)</name>
    <dbReference type="NCBI Taxonomy" id="41431"/>
    <lineage>
        <taxon>Bacteria</taxon>
        <taxon>Bacillati</taxon>
        <taxon>Cyanobacteriota</taxon>
        <taxon>Cyanophyceae</taxon>
        <taxon>Oscillatoriophycideae</taxon>
        <taxon>Chroococcales</taxon>
        <taxon>Aphanothecaceae</taxon>
        <taxon>Rippkaea</taxon>
        <taxon>Rippkaea orientalis</taxon>
    </lineage>
</organism>
<accession>B7K1U4</accession>
<reference evidence="3" key="1">
    <citation type="journal article" date="2011" name="MBio">
        <title>Novel metabolic attributes of the genus Cyanothece, comprising a group of unicellular nitrogen-fixing Cyanobacteria.</title>
        <authorList>
            <person name="Bandyopadhyay A."/>
            <person name="Elvitigala T."/>
            <person name="Welsh E."/>
            <person name="Stockel J."/>
            <person name="Liberton M."/>
            <person name="Min H."/>
            <person name="Sherman L.A."/>
            <person name="Pakrasi H.B."/>
        </authorList>
    </citation>
    <scope>NUCLEOTIDE SEQUENCE [LARGE SCALE GENOMIC DNA]</scope>
    <source>
        <strain evidence="3">PCC 8801</strain>
    </source>
</reference>
<dbReference type="AlphaFoldDB" id="B7K1U4"/>
<dbReference type="Pfam" id="PF13240">
    <property type="entry name" value="Zn_Ribbon_1"/>
    <property type="match status" value="1"/>
</dbReference>
<proteinExistence type="predicted"/>
<dbReference type="OrthoDB" id="425513at2"/>
<feature type="domain" description="Zinc-ribbon" evidence="1">
    <location>
        <begin position="154"/>
        <end position="176"/>
    </location>
</feature>
<evidence type="ECO:0000313" key="3">
    <source>
        <dbReference type="Proteomes" id="UP000008204"/>
    </source>
</evidence>
<dbReference type="Proteomes" id="UP000008204">
    <property type="component" value="Chromosome"/>
</dbReference>
<evidence type="ECO:0000313" key="2">
    <source>
        <dbReference type="EMBL" id="ACK64251.1"/>
    </source>
</evidence>